<feature type="transmembrane region" description="Helical" evidence="1">
    <location>
        <begin position="20"/>
        <end position="41"/>
    </location>
</feature>
<dbReference type="Proteomes" id="UP000783686">
    <property type="component" value="Unassembled WGS sequence"/>
</dbReference>
<sequence length="112" mass="12718">MPHGFEAFLGPWSYPTFMAPHSFAVIHGILILPALCHYRYLLITSGNTVSPWIILRNVFISFLAGSFLGICLGYGVYQASSRPYDHYFQFVTHEWIDADGTTPYRYACDMVS</sequence>
<dbReference type="AlphaFoldDB" id="A0A811L5C1"/>
<organism evidence="2 3">
    <name type="scientific">Bursaphelenchus okinawaensis</name>
    <dbReference type="NCBI Taxonomy" id="465554"/>
    <lineage>
        <taxon>Eukaryota</taxon>
        <taxon>Metazoa</taxon>
        <taxon>Ecdysozoa</taxon>
        <taxon>Nematoda</taxon>
        <taxon>Chromadorea</taxon>
        <taxon>Rhabditida</taxon>
        <taxon>Tylenchina</taxon>
        <taxon>Tylenchomorpha</taxon>
        <taxon>Aphelenchoidea</taxon>
        <taxon>Aphelenchoididae</taxon>
        <taxon>Bursaphelenchus</taxon>
    </lineage>
</organism>
<gene>
    <name evidence="2" type="ORF">BOKJ2_LOCUS10085</name>
</gene>
<name>A0A811L5C1_9BILA</name>
<keyword evidence="1" id="KW-0472">Membrane</keyword>
<proteinExistence type="predicted"/>
<evidence type="ECO:0000313" key="2">
    <source>
        <dbReference type="EMBL" id="CAD5223315.1"/>
    </source>
</evidence>
<accession>A0A811L5C1</accession>
<keyword evidence="1" id="KW-0812">Transmembrane</keyword>
<dbReference type="Proteomes" id="UP000614601">
    <property type="component" value="Unassembled WGS sequence"/>
</dbReference>
<keyword evidence="3" id="KW-1185">Reference proteome</keyword>
<reference evidence="2" key="1">
    <citation type="submission" date="2020-09" db="EMBL/GenBank/DDBJ databases">
        <authorList>
            <person name="Kikuchi T."/>
        </authorList>
    </citation>
    <scope>NUCLEOTIDE SEQUENCE</scope>
    <source>
        <strain evidence="2">SH1</strain>
    </source>
</reference>
<evidence type="ECO:0000313" key="3">
    <source>
        <dbReference type="Proteomes" id="UP000614601"/>
    </source>
</evidence>
<keyword evidence="1" id="KW-1133">Transmembrane helix</keyword>
<dbReference type="OrthoDB" id="5842448at2759"/>
<dbReference type="EMBL" id="CAJFDH010000005">
    <property type="protein sequence ID" value="CAD5223315.1"/>
    <property type="molecule type" value="Genomic_DNA"/>
</dbReference>
<comment type="caution">
    <text evidence="2">The sequence shown here is derived from an EMBL/GenBank/DDBJ whole genome shotgun (WGS) entry which is preliminary data.</text>
</comment>
<evidence type="ECO:0000256" key="1">
    <source>
        <dbReference type="SAM" id="Phobius"/>
    </source>
</evidence>
<dbReference type="EMBL" id="CAJFCW020000005">
    <property type="protein sequence ID" value="CAG9117498.1"/>
    <property type="molecule type" value="Genomic_DNA"/>
</dbReference>
<protein>
    <submittedName>
        <fullName evidence="2">Uncharacterized protein</fullName>
    </submittedName>
</protein>
<feature type="transmembrane region" description="Helical" evidence="1">
    <location>
        <begin position="53"/>
        <end position="77"/>
    </location>
</feature>